<dbReference type="PANTHER" id="PTHR40040">
    <property type="entry name" value="SMALL HYDROPHOBIC PROTEIN-RELATED"/>
    <property type="match status" value="1"/>
</dbReference>
<keyword evidence="3" id="KW-1185">Reference proteome</keyword>
<reference evidence="2 3" key="1">
    <citation type="submission" date="2019-03" db="EMBL/GenBank/DDBJ databases">
        <title>Genomic Encyclopedia of Type Strains, Phase IV (KMG-IV): sequencing the most valuable type-strain genomes for metagenomic binning, comparative biology and taxonomic classification.</title>
        <authorList>
            <person name="Goeker M."/>
        </authorList>
    </citation>
    <scope>NUCLEOTIDE SEQUENCE [LARGE SCALE GENOMIC DNA]</scope>
    <source>
        <strain evidence="2 3">DSM 23802</strain>
    </source>
</reference>
<keyword evidence="1" id="KW-0812">Transmembrane</keyword>
<dbReference type="OrthoDB" id="2943217at2"/>
<evidence type="ECO:0000256" key="1">
    <source>
        <dbReference type="SAM" id="Phobius"/>
    </source>
</evidence>
<organism evidence="2 3">
    <name type="scientific">Tepidibacillus fermentans</name>
    <dbReference type="NCBI Taxonomy" id="1281767"/>
    <lineage>
        <taxon>Bacteria</taxon>
        <taxon>Bacillati</taxon>
        <taxon>Bacillota</taxon>
        <taxon>Bacilli</taxon>
        <taxon>Bacillales</taxon>
        <taxon>Bacillaceae</taxon>
        <taxon>Tepidibacillus</taxon>
    </lineage>
</organism>
<proteinExistence type="predicted"/>
<dbReference type="PANTHER" id="PTHR40040:SF1">
    <property type="entry name" value="MEMBRANE PROTEIN"/>
    <property type="match status" value="1"/>
</dbReference>
<sequence>MSDKKKITVLKNYRPLTDEELAAELTPTFNQKVIPTAKRDDRNQIEKINERDGVTNRSGIALVGVILSILSLFILPYLLAPIGIVLGYLGYRNGDQTVGMWAMGLGGVGLIGTLIMTAIVY</sequence>
<accession>A0A4R3KKB0</accession>
<protein>
    <recommendedName>
        <fullName evidence="4">DUF4190 domain-containing protein</fullName>
    </recommendedName>
</protein>
<feature type="transmembrane region" description="Helical" evidence="1">
    <location>
        <begin position="60"/>
        <end position="86"/>
    </location>
</feature>
<feature type="transmembrane region" description="Helical" evidence="1">
    <location>
        <begin position="98"/>
        <end position="120"/>
    </location>
</feature>
<dbReference type="AlphaFoldDB" id="A0A4R3KKB0"/>
<keyword evidence="1" id="KW-1133">Transmembrane helix</keyword>
<evidence type="ECO:0008006" key="4">
    <source>
        <dbReference type="Google" id="ProtNLM"/>
    </source>
</evidence>
<evidence type="ECO:0000313" key="3">
    <source>
        <dbReference type="Proteomes" id="UP000295788"/>
    </source>
</evidence>
<name>A0A4R3KKB0_9BACI</name>
<dbReference type="EMBL" id="SMAB01000003">
    <property type="protein sequence ID" value="TCS83681.1"/>
    <property type="molecule type" value="Genomic_DNA"/>
</dbReference>
<keyword evidence="1" id="KW-0472">Membrane</keyword>
<comment type="caution">
    <text evidence="2">The sequence shown here is derived from an EMBL/GenBank/DDBJ whole genome shotgun (WGS) entry which is preliminary data.</text>
</comment>
<gene>
    <name evidence="2" type="ORF">EDD72_1032</name>
</gene>
<evidence type="ECO:0000313" key="2">
    <source>
        <dbReference type="EMBL" id="TCS83681.1"/>
    </source>
</evidence>
<dbReference type="InterPro" id="IPR055338">
    <property type="entry name" value="YqfX-like"/>
</dbReference>
<dbReference type="RefSeq" id="WP_132767088.1">
    <property type="nucleotide sequence ID" value="NZ_SMAB01000003.1"/>
</dbReference>
<dbReference type="Proteomes" id="UP000295788">
    <property type="component" value="Unassembled WGS sequence"/>
</dbReference>